<dbReference type="GeneID" id="108739062"/>
<dbReference type="GO" id="GO:0016579">
    <property type="term" value="P:protein deubiquitination"/>
    <property type="evidence" value="ECO:0007669"/>
    <property type="project" value="InterPro"/>
</dbReference>
<dbReference type="PIRSF" id="PIRSF016308">
    <property type="entry name" value="UBP"/>
    <property type="match status" value="1"/>
</dbReference>
<dbReference type="Gene3D" id="1.10.8.10">
    <property type="entry name" value="DNA helicase RuvA subunit, C-terminal domain"/>
    <property type="match status" value="2"/>
</dbReference>
<keyword evidence="8 11" id="KW-0378">Hydrolase</keyword>
<dbReference type="InParanoid" id="A0A1W4WWK6"/>
<feature type="region of interest" description="Disordered" evidence="17">
    <location>
        <begin position="591"/>
        <end position="611"/>
    </location>
</feature>
<dbReference type="Pfam" id="PF00627">
    <property type="entry name" value="UBA"/>
    <property type="match status" value="2"/>
</dbReference>
<dbReference type="Pfam" id="PF02148">
    <property type="entry name" value="zf-UBP"/>
    <property type="match status" value="1"/>
</dbReference>
<dbReference type="AlphaFoldDB" id="A0A1W4WWK6"/>
<dbReference type="PANTHER" id="PTHR24006:SF664">
    <property type="entry name" value="UBIQUITIN CARBOXYL-TERMINAL HYDROLASE"/>
    <property type="match status" value="1"/>
</dbReference>
<dbReference type="STRING" id="224129.A0A1W4WWK6"/>
<dbReference type="GO" id="GO:0005634">
    <property type="term" value="C:nucleus"/>
    <property type="evidence" value="ECO:0007669"/>
    <property type="project" value="TreeGrafter"/>
</dbReference>
<dbReference type="GO" id="GO:0004843">
    <property type="term" value="F:cysteine-type deubiquitinase activity"/>
    <property type="evidence" value="ECO:0007669"/>
    <property type="project" value="UniProtKB-UniRule"/>
</dbReference>
<evidence type="ECO:0000256" key="13">
    <source>
        <dbReference type="PIRSR" id="PIRSR016308-3"/>
    </source>
</evidence>
<keyword evidence="6 14" id="KW-0863">Zinc-finger</keyword>
<comment type="catalytic activity">
    <reaction evidence="1 11 15">
        <text>Thiol-dependent hydrolysis of ester, thioester, amide, peptide and isopeptide bonds formed by the C-terminal Gly of ubiquitin (a 76-residue protein attached to proteins as an intracellular targeting signal).</text>
        <dbReference type="EC" id="3.4.19.12"/>
    </reaction>
</comment>
<dbReference type="EC" id="3.4.19.12" evidence="11 15"/>
<evidence type="ECO:0000256" key="3">
    <source>
        <dbReference type="ARBA" id="ARBA00022670"/>
    </source>
</evidence>
<dbReference type="Pfam" id="PF17807">
    <property type="entry name" value="zf-UBP_var"/>
    <property type="match status" value="1"/>
</dbReference>
<evidence type="ECO:0000313" key="21">
    <source>
        <dbReference type="Proteomes" id="UP000192223"/>
    </source>
</evidence>
<evidence type="ECO:0000256" key="12">
    <source>
        <dbReference type="PIRSR" id="PIRSR016308-1"/>
    </source>
</evidence>
<feature type="binding site" evidence="13">
    <location>
        <position position="194"/>
    </location>
    <ligand>
        <name>Zn(2+)</name>
        <dbReference type="ChEBI" id="CHEBI:29105"/>
    </ligand>
</feature>
<dbReference type="InterPro" id="IPR009060">
    <property type="entry name" value="UBA-like_sf"/>
</dbReference>
<dbReference type="SMART" id="SM00165">
    <property type="entry name" value="UBA"/>
    <property type="match status" value="2"/>
</dbReference>
<evidence type="ECO:0000259" key="18">
    <source>
        <dbReference type="PROSITE" id="PS50030"/>
    </source>
</evidence>
<dbReference type="PROSITE" id="PS00973">
    <property type="entry name" value="USP_2"/>
    <property type="match status" value="1"/>
</dbReference>
<dbReference type="CDD" id="cd14294">
    <property type="entry name" value="UBA1_UBP5_like"/>
    <property type="match status" value="1"/>
</dbReference>
<feature type="coiled-coil region" evidence="16">
    <location>
        <begin position="279"/>
        <end position="306"/>
    </location>
</feature>
<dbReference type="Proteomes" id="UP000192223">
    <property type="component" value="Unplaced"/>
</dbReference>
<keyword evidence="5" id="KW-0677">Repeat</keyword>
<evidence type="ECO:0000256" key="16">
    <source>
        <dbReference type="SAM" id="Coils"/>
    </source>
</evidence>
<keyword evidence="7 11" id="KW-0833">Ubl conjugation pathway</keyword>
<dbReference type="PROSITE" id="PS50235">
    <property type="entry name" value="USP_3"/>
    <property type="match status" value="1"/>
</dbReference>
<dbReference type="InterPro" id="IPR028889">
    <property type="entry name" value="USP"/>
</dbReference>
<dbReference type="SMART" id="SM00290">
    <property type="entry name" value="ZnF_UBP"/>
    <property type="match status" value="1"/>
</dbReference>
<dbReference type="OrthoDB" id="361536at2759"/>
<dbReference type="InterPro" id="IPR001607">
    <property type="entry name" value="Znf_UBP"/>
</dbReference>
<comment type="similarity">
    <text evidence="2 11 15">Belongs to the peptidase C19 family.</text>
</comment>
<dbReference type="CTD" id="8078"/>
<dbReference type="RefSeq" id="XP_018328261.1">
    <property type="nucleotide sequence ID" value="XM_018472759.2"/>
</dbReference>
<gene>
    <name evidence="22" type="primary">LOC108739062</name>
</gene>
<dbReference type="GO" id="GO:0006508">
    <property type="term" value="P:proteolysis"/>
    <property type="evidence" value="ECO:0007669"/>
    <property type="project" value="UniProtKB-KW"/>
</dbReference>
<dbReference type="FunFam" id="3.30.40.10:FF:000026">
    <property type="entry name" value="Ubiquitin carboxyl-terminal hydrolase"/>
    <property type="match status" value="1"/>
</dbReference>
<feature type="domain" description="UBA" evidence="18">
    <location>
        <begin position="681"/>
        <end position="721"/>
    </location>
</feature>
<keyword evidence="10 11" id="KW-0862">Zinc</keyword>
<dbReference type="PANTHER" id="PTHR24006">
    <property type="entry name" value="UBIQUITIN CARBOXYL-TERMINAL HYDROLASE"/>
    <property type="match status" value="1"/>
</dbReference>
<dbReference type="Pfam" id="PF00443">
    <property type="entry name" value="UCH"/>
    <property type="match status" value="1"/>
</dbReference>
<dbReference type="InterPro" id="IPR013083">
    <property type="entry name" value="Znf_RING/FYVE/PHD"/>
</dbReference>
<evidence type="ECO:0000256" key="7">
    <source>
        <dbReference type="ARBA" id="ARBA00022786"/>
    </source>
</evidence>
<dbReference type="PROSITE" id="PS50271">
    <property type="entry name" value="ZF_UBP"/>
    <property type="match status" value="1"/>
</dbReference>
<evidence type="ECO:0000259" key="20">
    <source>
        <dbReference type="PROSITE" id="PS50271"/>
    </source>
</evidence>
<dbReference type="GO" id="GO:0005829">
    <property type="term" value="C:cytosol"/>
    <property type="evidence" value="ECO:0007669"/>
    <property type="project" value="TreeGrafter"/>
</dbReference>
<organism evidence="21 22">
    <name type="scientific">Agrilus planipennis</name>
    <name type="common">Emerald ash borer</name>
    <name type="synonym">Agrilus marcopoli</name>
    <dbReference type="NCBI Taxonomy" id="224129"/>
    <lineage>
        <taxon>Eukaryota</taxon>
        <taxon>Metazoa</taxon>
        <taxon>Ecdysozoa</taxon>
        <taxon>Arthropoda</taxon>
        <taxon>Hexapoda</taxon>
        <taxon>Insecta</taxon>
        <taxon>Pterygota</taxon>
        <taxon>Neoptera</taxon>
        <taxon>Endopterygota</taxon>
        <taxon>Coleoptera</taxon>
        <taxon>Polyphaga</taxon>
        <taxon>Elateriformia</taxon>
        <taxon>Buprestoidea</taxon>
        <taxon>Buprestidae</taxon>
        <taxon>Agrilinae</taxon>
        <taxon>Agrilus</taxon>
    </lineage>
</organism>
<evidence type="ECO:0000256" key="8">
    <source>
        <dbReference type="ARBA" id="ARBA00022801"/>
    </source>
</evidence>
<evidence type="ECO:0000256" key="11">
    <source>
        <dbReference type="PIRNR" id="PIRNR016308"/>
    </source>
</evidence>
<sequence>MDVLNTHLDTIRVPEPLDKVYKDECLFSFDNGNTDTGLFISLTSFWGLGKDYVELYHRKTGHSVFLHIKREWYKVPSSSQGDGPEKKITRLAIGMEGGFDPSKENKFEFRETYTIVILPSFKSLSWPDSQFPDIINKSVKRILKAESANKLAELEALQGTWDGEVRVVSKHAKDLKQLDNGKKIPPTGWKCEKCEKTENLWLNLTDGSVLCGRRFFDGSGGNNHAIQHFSDTGYPLAVKLGTITKDGKADIFSYTEDDMVEDPYIKEHLAHWGINVATMEKTEKSMVELELELNKKTNEWAMLQESGSKLKPVYGPGYTGMINLGNSCYLNSVMQVLFTIPDFINRYVDQAGQIFEMFNINSCPADDFNIQMAKIGVGLLSGKYSIAPDESKPDFNGISPRMFKTLVGRGHPDLSTSKQQDAQEFFLHVVKLLEYNNKNRINPADCFKYKVEERVQCVSSKKVKYTYRSDNILPLSISLEAAVNKEEVSAYEERKAQLEAEGKKIDPSQVVRPRIKFISCLESFAQSELIEQYFSTAVNSRTTARKTTRIATFPDYLLIQLKKFTLREDWVPIKLDVAVEMPDVIDLSSLRATGPQPGEEEMPELTGSLPSPPPIDDLVLKQLMDLGFPVDACRRAIFFTKNTGVENATAWLFKHISDSDFMEPFMPPGLEGLSKVTSDFVPDRDAVDAIKGMGFAEQQAVKALKATNNELERAVDWIFSNQEEVEDTTIASNESSEYRDGGSQYQLVAFISHMGTSAAAGHYVAHIYKDGHWVIFNDNKVALSENLPKELGYLYLYKRF</sequence>
<evidence type="ECO:0000256" key="14">
    <source>
        <dbReference type="PROSITE-ProRule" id="PRU00502"/>
    </source>
</evidence>
<dbReference type="SUPFAM" id="SSF54001">
    <property type="entry name" value="Cysteine proteinases"/>
    <property type="match status" value="1"/>
</dbReference>
<dbReference type="KEGG" id="apln:108739062"/>
<dbReference type="CDD" id="cd14386">
    <property type="entry name" value="UBA2_UBP5"/>
    <property type="match status" value="1"/>
</dbReference>
<evidence type="ECO:0000256" key="17">
    <source>
        <dbReference type="SAM" id="MobiDB-lite"/>
    </source>
</evidence>
<dbReference type="InterPro" id="IPR001394">
    <property type="entry name" value="Peptidase_C19_UCH"/>
</dbReference>
<evidence type="ECO:0000256" key="5">
    <source>
        <dbReference type="ARBA" id="ARBA00022737"/>
    </source>
</evidence>
<feature type="active site" description="Proton acceptor" evidence="12">
    <location>
        <position position="762"/>
    </location>
</feature>
<dbReference type="InterPro" id="IPR016652">
    <property type="entry name" value="Ubiquitinyl_hydrolase"/>
</dbReference>
<feature type="domain" description="UBA" evidence="18">
    <location>
        <begin position="614"/>
        <end position="655"/>
    </location>
</feature>
<evidence type="ECO:0000256" key="4">
    <source>
        <dbReference type="ARBA" id="ARBA00022723"/>
    </source>
</evidence>
<dbReference type="Gene3D" id="3.90.70.10">
    <property type="entry name" value="Cysteine proteinases"/>
    <property type="match status" value="1"/>
</dbReference>
<feature type="active site" description="Nucleophile" evidence="12">
    <location>
        <position position="328"/>
    </location>
</feature>
<protein>
    <recommendedName>
        <fullName evidence="11 15">Ubiquitin carboxyl-terminal hydrolase</fullName>
        <ecNumber evidence="11 15">3.4.19.12</ecNumber>
    </recommendedName>
</protein>
<keyword evidence="4 11" id="KW-0479">Metal-binding</keyword>
<keyword evidence="21" id="KW-1185">Reference proteome</keyword>
<evidence type="ECO:0000256" key="1">
    <source>
        <dbReference type="ARBA" id="ARBA00000707"/>
    </source>
</evidence>
<keyword evidence="3 11" id="KW-0645">Protease</keyword>
<evidence type="ECO:0000313" key="22">
    <source>
        <dbReference type="RefSeq" id="XP_018328261.1"/>
    </source>
</evidence>
<evidence type="ECO:0000256" key="15">
    <source>
        <dbReference type="RuleBase" id="RU366025"/>
    </source>
</evidence>
<keyword evidence="9 11" id="KW-0788">Thiol protease</keyword>
<dbReference type="PROSITE" id="PS00972">
    <property type="entry name" value="USP_1"/>
    <property type="match status" value="1"/>
</dbReference>
<reference evidence="22" key="1">
    <citation type="submission" date="2025-08" db="UniProtKB">
        <authorList>
            <consortium name="RefSeq"/>
        </authorList>
    </citation>
    <scope>IDENTIFICATION</scope>
    <source>
        <tissue evidence="22">Entire body</tissue>
    </source>
</reference>
<dbReference type="GO" id="GO:0008270">
    <property type="term" value="F:zinc ion binding"/>
    <property type="evidence" value="ECO:0007669"/>
    <property type="project" value="UniProtKB-UniRule"/>
</dbReference>
<feature type="binding site" evidence="13">
    <location>
        <position position="191"/>
    </location>
    <ligand>
        <name>Zn(2+)</name>
        <dbReference type="ChEBI" id="CHEBI:29105"/>
    </ligand>
</feature>
<evidence type="ECO:0000256" key="9">
    <source>
        <dbReference type="ARBA" id="ARBA00022807"/>
    </source>
</evidence>
<dbReference type="SUPFAM" id="SSF46934">
    <property type="entry name" value="UBA-like"/>
    <property type="match status" value="1"/>
</dbReference>
<evidence type="ECO:0000256" key="10">
    <source>
        <dbReference type="ARBA" id="ARBA00022833"/>
    </source>
</evidence>
<evidence type="ECO:0000256" key="6">
    <source>
        <dbReference type="ARBA" id="ARBA00022771"/>
    </source>
</evidence>
<dbReference type="InterPro" id="IPR038765">
    <property type="entry name" value="Papain-like_cys_pep_sf"/>
</dbReference>
<evidence type="ECO:0000256" key="2">
    <source>
        <dbReference type="ARBA" id="ARBA00009085"/>
    </source>
</evidence>
<dbReference type="InterPro" id="IPR050164">
    <property type="entry name" value="Peptidase_C19"/>
</dbReference>
<feature type="binding site" evidence="13">
    <location>
        <position position="211"/>
    </location>
    <ligand>
        <name>Zn(2+)</name>
        <dbReference type="ChEBI" id="CHEBI:29105"/>
    </ligand>
</feature>
<dbReference type="FunCoup" id="A0A1W4WWK6">
    <property type="interactions" value="2143"/>
</dbReference>
<dbReference type="PROSITE" id="PS50030">
    <property type="entry name" value="UBA"/>
    <property type="match status" value="2"/>
</dbReference>
<keyword evidence="16" id="KW-0175">Coiled coil</keyword>
<feature type="domain" description="UBP-type" evidence="20">
    <location>
        <begin position="167"/>
        <end position="276"/>
    </location>
</feature>
<dbReference type="InterPro" id="IPR015940">
    <property type="entry name" value="UBA"/>
</dbReference>
<dbReference type="Gene3D" id="3.30.40.10">
    <property type="entry name" value="Zinc/RING finger domain, C3HC4 (zinc finger)"/>
    <property type="match status" value="2"/>
</dbReference>
<feature type="domain" description="USP" evidence="19">
    <location>
        <begin position="319"/>
        <end position="800"/>
    </location>
</feature>
<evidence type="ECO:0000259" key="19">
    <source>
        <dbReference type="PROSITE" id="PS50235"/>
    </source>
</evidence>
<dbReference type="InterPro" id="IPR041432">
    <property type="entry name" value="UBP13_Znf-UBP_var"/>
</dbReference>
<name>A0A1W4WWK6_AGRPL</name>
<feature type="binding site" evidence="13">
    <location>
        <position position="224"/>
    </location>
    <ligand>
        <name>Zn(2+)</name>
        <dbReference type="ChEBI" id="CHEBI:29105"/>
    </ligand>
</feature>
<dbReference type="InterPro" id="IPR018200">
    <property type="entry name" value="USP_CS"/>
</dbReference>
<dbReference type="SUPFAM" id="SSF57850">
    <property type="entry name" value="RING/U-box"/>
    <property type="match status" value="1"/>
</dbReference>
<proteinExistence type="inferred from homology"/>
<accession>A0A1W4WWK6</accession>
<dbReference type="CDD" id="cd02658">
    <property type="entry name" value="Peptidase_C19B"/>
    <property type="match status" value="1"/>
</dbReference>